<dbReference type="Proteomes" id="UP000249130">
    <property type="component" value="Unassembled WGS sequence"/>
</dbReference>
<name>A0A327L016_9BRAD</name>
<evidence type="ECO:0000313" key="3">
    <source>
        <dbReference type="Proteomes" id="UP000249130"/>
    </source>
</evidence>
<organism evidence="2 3">
    <name type="scientific">Rhodoplanes roseus</name>
    <dbReference type="NCBI Taxonomy" id="29409"/>
    <lineage>
        <taxon>Bacteria</taxon>
        <taxon>Pseudomonadati</taxon>
        <taxon>Pseudomonadota</taxon>
        <taxon>Alphaproteobacteria</taxon>
        <taxon>Hyphomicrobiales</taxon>
        <taxon>Nitrobacteraceae</taxon>
        <taxon>Rhodoplanes</taxon>
    </lineage>
</organism>
<dbReference type="EMBL" id="NPEX01000101">
    <property type="protein sequence ID" value="RAI43203.1"/>
    <property type="molecule type" value="Genomic_DNA"/>
</dbReference>
<reference evidence="2 3" key="1">
    <citation type="submission" date="2017-07" db="EMBL/GenBank/DDBJ databases">
        <title>Draft Genome Sequences of Select Purple Nonsulfur Bacteria.</title>
        <authorList>
            <person name="Lasarre B."/>
            <person name="Mckinlay J.B."/>
        </authorList>
    </citation>
    <scope>NUCLEOTIDE SEQUENCE [LARGE SCALE GENOMIC DNA]</scope>
    <source>
        <strain evidence="2 3">DSM 5909</strain>
    </source>
</reference>
<keyword evidence="3" id="KW-1185">Reference proteome</keyword>
<protein>
    <recommendedName>
        <fullName evidence="1">Glycosyltransferase 2-like domain-containing protein</fullName>
    </recommendedName>
</protein>
<accession>A0A327L016</accession>
<evidence type="ECO:0000313" key="2">
    <source>
        <dbReference type="EMBL" id="RAI43203.1"/>
    </source>
</evidence>
<dbReference type="CDD" id="cd00761">
    <property type="entry name" value="Glyco_tranf_GTA_type"/>
    <property type="match status" value="1"/>
</dbReference>
<dbReference type="Pfam" id="PF00535">
    <property type="entry name" value="Glycos_transf_2"/>
    <property type="match status" value="1"/>
</dbReference>
<dbReference type="AlphaFoldDB" id="A0A327L016"/>
<evidence type="ECO:0000259" key="1">
    <source>
        <dbReference type="Pfam" id="PF00535"/>
    </source>
</evidence>
<dbReference type="InterPro" id="IPR001173">
    <property type="entry name" value="Glyco_trans_2-like"/>
</dbReference>
<dbReference type="Gene3D" id="3.90.550.10">
    <property type="entry name" value="Spore Coat Polysaccharide Biosynthesis Protein SpsA, Chain A"/>
    <property type="match status" value="1"/>
</dbReference>
<dbReference type="PANTHER" id="PTHR43685:SF2">
    <property type="entry name" value="GLYCOSYLTRANSFERASE 2-LIKE DOMAIN-CONTAINING PROTEIN"/>
    <property type="match status" value="1"/>
</dbReference>
<comment type="caution">
    <text evidence="2">The sequence shown here is derived from an EMBL/GenBank/DDBJ whole genome shotgun (WGS) entry which is preliminary data.</text>
</comment>
<dbReference type="InterPro" id="IPR029044">
    <property type="entry name" value="Nucleotide-diphossugar_trans"/>
</dbReference>
<dbReference type="PANTHER" id="PTHR43685">
    <property type="entry name" value="GLYCOSYLTRANSFERASE"/>
    <property type="match status" value="1"/>
</dbReference>
<dbReference type="SUPFAM" id="SSF53448">
    <property type="entry name" value="Nucleotide-diphospho-sugar transferases"/>
    <property type="match status" value="1"/>
</dbReference>
<feature type="domain" description="Glycosyltransferase 2-like" evidence="1">
    <location>
        <begin position="6"/>
        <end position="53"/>
    </location>
</feature>
<feature type="non-terminal residue" evidence="2">
    <location>
        <position position="54"/>
    </location>
</feature>
<sequence length="54" mass="5596">MRVMVSVAMPVRDGGPWVHEALDSVLAQDFGDLELIAVDDGSTDDTPAVLAAAA</sequence>
<dbReference type="InterPro" id="IPR050834">
    <property type="entry name" value="Glycosyltransf_2"/>
</dbReference>
<proteinExistence type="predicted"/>
<gene>
    <name evidence="2" type="ORF">CH341_15645</name>
</gene>
<dbReference type="OrthoDB" id="8097803at2"/>